<dbReference type="KEGG" id="syc:syc1838_d"/>
<dbReference type="EMBL" id="AP008231">
    <property type="protein sequence ID" value="BAD80028.1"/>
    <property type="molecule type" value="Genomic_DNA"/>
</dbReference>
<accession>A0A0H3KB03</accession>
<protein>
    <submittedName>
        <fullName evidence="1">Uncharacterized protein</fullName>
    </submittedName>
</protein>
<dbReference type="AlphaFoldDB" id="A0A0H3KB03"/>
<organism evidence="1 2">
    <name type="scientific">Synechococcus sp. (strain ATCC 27144 / PCC 6301 / SAUG 1402/1)</name>
    <name type="common">Anacystis nidulans</name>
    <dbReference type="NCBI Taxonomy" id="269084"/>
    <lineage>
        <taxon>Bacteria</taxon>
        <taxon>Bacillati</taxon>
        <taxon>Cyanobacteriota</taxon>
        <taxon>Cyanophyceae</taxon>
        <taxon>Synechococcales</taxon>
        <taxon>Synechococcaceae</taxon>
        <taxon>Synechococcus</taxon>
    </lineage>
</organism>
<evidence type="ECO:0000313" key="2">
    <source>
        <dbReference type="Proteomes" id="UP000001175"/>
    </source>
</evidence>
<reference evidence="1 2" key="1">
    <citation type="journal article" date="2007" name="Photosyn. Res.">
        <title>Complete nucleotide sequence of the freshwater unicellular cyanobacterium Synechococcus elongatus PCC 6301 chromosome: gene content and organization.</title>
        <authorList>
            <person name="Sugita C."/>
            <person name="Ogata K."/>
            <person name="Shikata M."/>
            <person name="Jikuya H."/>
            <person name="Takano J."/>
            <person name="Furumichi M."/>
            <person name="Kanehisa M."/>
            <person name="Omata T."/>
            <person name="Sugiura M."/>
            <person name="Sugita M."/>
        </authorList>
    </citation>
    <scope>NUCLEOTIDE SEQUENCE [LARGE SCALE GENOMIC DNA]</scope>
    <source>
        <strain evidence="2">ATCC 27144 / PCC 6301 / SAUG 1402/1</strain>
    </source>
</reference>
<name>A0A0H3KB03_SYNP6</name>
<sequence>MRAIVALSILVLLMVLNPAELEQQGWLRVWQEGSAQQWLDPQSIAEHAGLLRADSLFFPEAGEPVTYRSQYRLEEGDYRDLDAQGQPLHEWRSLADDPFNQAVFEAASRWARTHATLADPA</sequence>
<dbReference type="GeneID" id="72431145"/>
<dbReference type="Proteomes" id="UP000001175">
    <property type="component" value="Chromosome"/>
</dbReference>
<dbReference type="RefSeq" id="WP_011244148.1">
    <property type="nucleotide sequence ID" value="NC_006576.1"/>
</dbReference>
<gene>
    <name evidence="1" type="ordered locus">syc1838_d</name>
</gene>
<evidence type="ECO:0000313" key="1">
    <source>
        <dbReference type="EMBL" id="BAD80028.1"/>
    </source>
</evidence>
<proteinExistence type="predicted"/>